<reference evidence="2" key="1">
    <citation type="submission" date="2016-10" db="EMBL/GenBank/DDBJ databases">
        <authorList>
            <person name="Varghese N."/>
        </authorList>
    </citation>
    <scope>NUCLEOTIDE SEQUENCE [LARGE SCALE GENOMIC DNA]</scope>
    <source>
        <strain evidence="2">92MFCol6.1</strain>
    </source>
</reference>
<name>A0A1W1GVM3_9GAMM</name>
<dbReference type="AlphaFoldDB" id="A0A1W1GVM3"/>
<dbReference type="EMBL" id="FWEU01000001">
    <property type="protein sequence ID" value="SLM23304.1"/>
    <property type="molecule type" value="Genomic_DNA"/>
</dbReference>
<protein>
    <submittedName>
        <fullName evidence="1">Uncharacterized protein</fullName>
    </submittedName>
</protein>
<organism evidence="1 2">
    <name type="scientific">Stenotrophomonas indicatrix</name>
    <dbReference type="NCBI Taxonomy" id="2045451"/>
    <lineage>
        <taxon>Bacteria</taxon>
        <taxon>Pseudomonadati</taxon>
        <taxon>Pseudomonadota</taxon>
        <taxon>Gammaproteobacteria</taxon>
        <taxon>Lysobacterales</taxon>
        <taxon>Lysobacteraceae</taxon>
        <taxon>Stenotrophomonas</taxon>
    </lineage>
</organism>
<evidence type="ECO:0000313" key="2">
    <source>
        <dbReference type="Proteomes" id="UP000191133"/>
    </source>
</evidence>
<gene>
    <name evidence="1" type="ORF">SAMN04488690_0992</name>
</gene>
<dbReference type="RefSeq" id="WP_080148750.1">
    <property type="nucleotide sequence ID" value="NZ_CP118899.1"/>
</dbReference>
<evidence type="ECO:0000313" key="1">
    <source>
        <dbReference type="EMBL" id="SLM23304.1"/>
    </source>
</evidence>
<proteinExistence type="predicted"/>
<sequence>MNVRPEIQVQLDALAEMLMHWLARSRHPAQFWPQFETLAAEILDQCEHAERGQAHACIQAMLKSHALELPSWYERDDSLPPEKSGE</sequence>
<dbReference type="Proteomes" id="UP000191133">
    <property type="component" value="Unassembled WGS sequence"/>
</dbReference>
<accession>A0A1W1GVM3</accession>